<sequence>MVENPKVSVIVPVYNAEKYLHRCVDSLLAQSFTDFEVLLVDDGSPDHSGEICDAYARKDSRVKVFHKENGGVSSARQCGLDNAVSEYTIHVDPDDWVKPDMLEELYNKAKEEDADMVICDYYLDGIQRKYVNQRPSSCDCQKVLYDLMFQKLHGSLWNKLIRRTCYKIYDVRLPKGLDYCEDVITLVQLWQNSIKITYVNKAFYYYDQHINEHSITRSYTKKTYMMRCLYLDYLKKYLSEELYGKVYATQFSLVAQEAFFKNAFSNKEFFEIYHGSILVFLRGKILWRNKVFLCIAAMGLKAISYNICVTLSNVKSLFKKKMRLCVV</sequence>
<dbReference type="SUPFAM" id="SSF53448">
    <property type="entry name" value="Nucleotide-diphospho-sugar transferases"/>
    <property type="match status" value="1"/>
</dbReference>
<name>K5YYS0_9BACT</name>
<evidence type="ECO:0000259" key="3">
    <source>
        <dbReference type="Pfam" id="PF00535"/>
    </source>
</evidence>
<dbReference type="Proteomes" id="UP000006330">
    <property type="component" value="Unassembled WGS sequence"/>
</dbReference>
<dbReference type="RefSeq" id="WP_007658506.1">
    <property type="nucleotide sequence ID" value="NZ_JH976476.1"/>
</dbReference>
<keyword evidence="2" id="KW-0808">Transferase</keyword>
<dbReference type="InterPro" id="IPR001173">
    <property type="entry name" value="Glyco_trans_2-like"/>
</dbReference>
<accession>K5YYS0</accession>
<dbReference type="EMBL" id="AGZO01000036">
    <property type="protein sequence ID" value="EKN08324.1"/>
    <property type="molecule type" value="Genomic_DNA"/>
</dbReference>
<dbReference type="CDD" id="cd00761">
    <property type="entry name" value="Glyco_tranf_GTA_type"/>
    <property type="match status" value="1"/>
</dbReference>
<organism evidence="4 5">
    <name type="scientific">Parabacteroides goldsteinii CL02T12C30</name>
    <dbReference type="NCBI Taxonomy" id="999418"/>
    <lineage>
        <taxon>Bacteria</taxon>
        <taxon>Pseudomonadati</taxon>
        <taxon>Bacteroidota</taxon>
        <taxon>Bacteroidia</taxon>
        <taxon>Bacteroidales</taxon>
        <taxon>Tannerellaceae</taxon>
        <taxon>Parabacteroides</taxon>
    </lineage>
</organism>
<keyword evidence="1" id="KW-0328">Glycosyltransferase</keyword>
<protein>
    <recommendedName>
        <fullName evidence="3">Glycosyltransferase 2-like domain-containing protein</fullName>
    </recommendedName>
</protein>
<evidence type="ECO:0000313" key="4">
    <source>
        <dbReference type="EMBL" id="EKN08324.1"/>
    </source>
</evidence>
<dbReference type="HOGENOM" id="CLU_025996_25_1_10"/>
<dbReference type="InterPro" id="IPR029044">
    <property type="entry name" value="Nucleotide-diphossugar_trans"/>
</dbReference>
<comment type="caution">
    <text evidence="4">The sequence shown here is derived from an EMBL/GenBank/DDBJ whole genome shotgun (WGS) entry which is preliminary data.</text>
</comment>
<dbReference type="PANTHER" id="PTHR22916:SF51">
    <property type="entry name" value="GLYCOSYLTRANSFERASE EPSH-RELATED"/>
    <property type="match status" value="1"/>
</dbReference>
<evidence type="ECO:0000256" key="2">
    <source>
        <dbReference type="ARBA" id="ARBA00022679"/>
    </source>
</evidence>
<reference evidence="4 5" key="1">
    <citation type="submission" date="2012-02" db="EMBL/GenBank/DDBJ databases">
        <title>The Genome Sequence of Parabacteroides goldsteinii CL02T12C30.</title>
        <authorList>
            <consortium name="The Broad Institute Genome Sequencing Platform"/>
            <person name="Earl A."/>
            <person name="Ward D."/>
            <person name="Feldgarden M."/>
            <person name="Gevers D."/>
            <person name="Zitomersky N.L."/>
            <person name="Coyne M.J."/>
            <person name="Comstock L.E."/>
            <person name="Young S.K."/>
            <person name="Zeng Q."/>
            <person name="Gargeya S."/>
            <person name="Fitzgerald M."/>
            <person name="Haas B."/>
            <person name="Abouelleil A."/>
            <person name="Alvarado L."/>
            <person name="Arachchi H.M."/>
            <person name="Berlin A."/>
            <person name="Chapman S.B."/>
            <person name="Gearin G."/>
            <person name="Goldberg J."/>
            <person name="Griggs A."/>
            <person name="Gujja S."/>
            <person name="Hansen M."/>
            <person name="Heiman D."/>
            <person name="Howarth C."/>
            <person name="Larimer J."/>
            <person name="Lui A."/>
            <person name="MacDonald P.J.P."/>
            <person name="McCowen C."/>
            <person name="Montmayeur A."/>
            <person name="Murphy C."/>
            <person name="Neiman D."/>
            <person name="Pearson M."/>
            <person name="Priest M."/>
            <person name="Roberts A."/>
            <person name="Saif S."/>
            <person name="Shea T."/>
            <person name="Sisk P."/>
            <person name="Stolte C."/>
            <person name="Sykes S."/>
            <person name="Wortman J."/>
            <person name="Nusbaum C."/>
            <person name="Birren B."/>
        </authorList>
    </citation>
    <scope>NUCLEOTIDE SEQUENCE [LARGE SCALE GENOMIC DNA]</scope>
    <source>
        <strain evidence="4 5">CL02T12C30</strain>
    </source>
</reference>
<evidence type="ECO:0000256" key="1">
    <source>
        <dbReference type="ARBA" id="ARBA00022676"/>
    </source>
</evidence>
<gene>
    <name evidence="4" type="ORF">HMPREF1076_04743</name>
</gene>
<proteinExistence type="predicted"/>
<feature type="domain" description="Glycosyltransferase 2-like" evidence="3">
    <location>
        <begin position="8"/>
        <end position="135"/>
    </location>
</feature>
<dbReference type="OrthoDB" id="6307329at2"/>
<dbReference type="GO" id="GO:0016758">
    <property type="term" value="F:hexosyltransferase activity"/>
    <property type="evidence" value="ECO:0007669"/>
    <property type="project" value="UniProtKB-ARBA"/>
</dbReference>
<evidence type="ECO:0000313" key="5">
    <source>
        <dbReference type="Proteomes" id="UP000006330"/>
    </source>
</evidence>
<dbReference type="AlphaFoldDB" id="K5YYS0"/>
<dbReference type="Pfam" id="PF00535">
    <property type="entry name" value="Glycos_transf_2"/>
    <property type="match status" value="1"/>
</dbReference>
<dbReference type="Gene3D" id="3.90.550.10">
    <property type="entry name" value="Spore Coat Polysaccharide Biosynthesis Protein SpsA, Chain A"/>
    <property type="match status" value="1"/>
</dbReference>
<dbReference type="PATRIC" id="fig|999418.3.peg.4807"/>
<dbReference type="PANTHER" id="PTHR22916">
    <property type="entry name" value="GLYCOSYLTRANSFERASE"/>
    <property type="match status" value="1"/>
</dbReference>